<dbReference type="InterPro" id="IPR006104">
    <property type="entry name" value="Glyco_hydro_2_N"/>
</dbReference>
<comment type="similarity">
    <text evidence="1">Belongs to the glycosyl hydrolase 2 family.</text>
</comment>
<dbReference type="GO" id="GO:0016787">
    <property type="term" value="F:hydrolase activity"/>
    <property type="evidence" value="ECO:0007669"/>
    <property type="project" value="UniProtKB-KW"/>
</dbReference>
<evidence type="ECO:0000256" key="4">
    <source>
        <dbReference type="SAM" id="SignalP"/>
    </source>
</evidence>
<dbReference type="EMBL" id="JAQQKX010000003">
    <property type="protein sequence ID" value="MDC7682840.1"/>
    <property type="molecule type" value="Genomic_DNA"/>
</dbReference>
<dbReference type="PRINTS" id="PR00132">
    <property type="entry name" value="GLHYDRLASE2"/>
</dbReference>
<dbReference type="InterPro" id="IPR006101">
    <property type="entry name" value="Glyco_hydro_2"/>
</dbReference>
<evidence type="ECO:0000256" key="1">
    <source>
        <dbReference type="ARBA" id="ARBA00007401"/>
    </source>
</evidence>
<evidence type="ECO:0000259" key="7">
    <source>
        <dbReference type="Pfam" id="PF02837"/>
    </source>
</evidence>
<dbReference type="SUPFAM" id="SSF49785">
    <property type="entry name" value="Galactose-binding domain-like"/>
    <property type="match status" value="1"/>
</dbReference>
<dbReference type="InterPro" id="IPR006103">
    <property type="entry name" value="Glyco_hydro_2_cat"/>
</dbReference>
<dbReference type="SUPFAM" id="SSF49303">
    <property type="entry name" value="beta-Galactosidase/glucuronidase domain"/>
    <property type="match status" value="1"/>
</dbReference>
<sequence length="696" mass="76212">MIRSLSAILAALCLCLTASVAEARSVASINTEWRVKREDIKGAEAPAFDDTKWQVASLPHTFNLSDGDDGAVTAGPSFYRGTAWYRKTLDMRAVPANERLYLQFDGAALVADLFVNGVFVGRHEGGFTTFRFDITRHIKTGKNVLAVRVNNAAWPHVAPLAGDYTFCGGITRGVSLIQTRDAGFDWLDHGSPAVAVSTSNVSERNADLSMAVAVRNSRSRGSKLIVQTRIFSADGKQVFSASKPVNLKANEAGRVVIAGKLPNPHLWNGVADPYIYSVVTEVTDDSATLDRTVTAFGVRSVVFDAQKGLLLNGKPYAVHGVNLHASRAGKGGAISDLDIVEDFDLMAEMGANAVRLVHYPHAQTAYDEADRRGFLVLTEVPVNGTVVDTEAFRANAALQMRELIRQNINHPSIIAWGLGNEVHGTEPFVAATLKGLNAVAEAEDRSRPTIYAHCCQADDAPLAQTSDLIGFNRYFGWYKDEFADMGKWADAYHAKFPTKPFAVLEYGAGGSVRHQESPPARVDPPSGWHPEPYQALYHEANWAQLKARPFIWGAFVWQMFDAASDGRNEGDHSGINDKGLVTYDRRTKKDAFWFYKAQWSAEPVVYITSRRFDERTKAATDVKIYTNQPQVTLKVNGVTIATQTAAGGIVVFKNITLSPGLNQIAAESPYKGQVVRDRVRWNLQAPVGALAQPDRR</sequence>
<evidence type="ECO:0000313" key="9">
    <source>
        <dbReference type="Proteomes" id="UP001214854"/>
    </source>
</evidence>
<evidence type="ECO:0000259" key="5">
    <source>
        <dbReference type="Pfam" id="PF00703"/>
    </source>
</evidence>
<evidence type="ECO:0000256" key="2">
    <source>
        <dbReference type="ARBA" id="ARBA00022801"/>
    </source>
</evidence>
<gene>
    <name evidence="8" type="ORF">PQU92_06105</name>
</gene>
<reference evidence="8 9" key="1">
    <citation type="submission" date="2023-01" db="EMBL/GenBank/DDBJ databases">
        <title>Novel species of the genus Asticcacaulis isolated from rivers.</title>
        <authorList>
            <person name="Lu H."/>
        </authorList>
    </citation>
    <scope>NUCLEOTIDE SEQUENCE [LARGE SCALE GENOMIC DNA]</scope>
    <source>
        <strain evidence="8 9">BYS171W</strain>
    </source>
</reference>
<keyword evidence="2 8" id="KW-0378">Hydrolase</keyword>
<dbReference type="InterPro" id="IPR036156">
    <property type="entry name" value="Beta-gal/glucu_dom_sf"/>
</dbReference>
<dbReference type="Pfam" id="PF02837">
    <property type="entry name" value="Glyco_hydro_2_N"/>
    <property type="match status" value="1"/>
</dbReference>
<keyword evidence="3" id="KW-0326">Glycosidase</keyword>
<feature type="domain" description="Glycoside hydrolase family 2 catalytic" evidence="6">
    <location>
        <begin position="307"/>
        <end position="592"/>
    </location>
</feature>
<dbReference type="Proteomes" id="UP001214854">
    <property type="component" value="Unassembled WGS sequence"/>
</dbReference>
<dbReference type="Gene3D" id="3.20.20.80">
    <property type="entry name" value="Glycosidases"/>
    <property type="match status" value="1"/>
</dbReference>
<dbReference type="InterPro" id="IPR008979">
    <property type="entry name" value="Galactose-bd-like_sf"/>
</dbReference>
<dbReference type="InterPro" id="IPR051913">
    <property type="entry name" value="GH2_Domain-Containing"/>
</dbReference>
<feature type="domain" description="Glycoside hydrolase family 2 immunoglobulin-like beta-sandwich" evidence="5">
    <location>
        <begin position="198"/>
        <end position="299"/>
    </location>
</feature>
<organism evidence="8 9">
    <name type="scientific">Asticcacaulis aquaticus</name>
    <dbReference type="NCBI Taxonomy" id="2984212"/>
    <lineage>
        <taxon>Bacteria</taxon>
        <taxon>Pseudomonadati</taxon>
        <taxon>Pseudomonadota</taxon>
        <taxon>Alphaproteobacteria</taxon>
        <taxon>Caulobacterales</taxon>
        <taxon>Caulobacteraceae</taxon>
        <taxon>Asticcacaulis</taxon>
    </lineage>
</organism>
<evidence type="ECO:0000259" key="6">
    <source>
        <dbReference type="Pfam" id="PF02836"/>
    </source>
</evidence>
<dbReference type="PANTHER" id="PTHR42732">
    <property type="entry name" value="BETA-GALACTOSIDASE"/>
    <property type="match status" value="1"/>
</dbReference>
<dbReference type="InterPro" id="IPR013783">
    <property type="entry name" value="Ig-like_fold"/>
</dbReference>
<dbReference type="Pfam" id="PF00703">
    <property type="entry name" value="Glyco_hydro_2"/>
    <property type="match status" value="1"/>
</dbReference>
<dbReference type="Gene3D" id="2.60.120.260">
    <property type="entry name" value="Galactose-binding domain-like"/>
    <property type="match status" value="1"/>
</dbReference>
<protein>
    <submittedName>
        <fullName evidence="8">Glycoside hydrolase family 2 TIM barrel-domain containing protein</fullName>
    </submittedName>
</protein>
<dbReference type="InterPro" id="IPR017853">
    <property type="entry name" value="GH"/>
</dbReference>
<name>A0ABT5HRZ4_9CAUL</name>
<feature type="chain" id="PRO_5046547838" evidence="4">
    <location>
        <begin position="24"/>
        <end position="696"/>
    </location>
</feature>
<evidence type="ECO:0000313" key="8">
    <source>
        <dbReference type="EMBL" id="MDC7682840.1"/>
    </source>
</evidence>
<dbReference type="Pfam" id="PF02836">
    <property type="entry name" value="Glyco_hydro_2_C"/>
    <property type="match status" value="1"/>
</dbReference>
<dbReference type="PANTHER" id="PTHR42732:SF1">
    <property type="entry name" value="BETA-MANNOSIDASE"/>
    <property type="match status" value="1"/>
</dbReference>
<keyword evidence="4" id="KW-0732">Signal</keyword>
<dbReference type="RefSeq" id="WP_272747319.1">
    <property type="nucleotide sequence ID" value="NZ_JAQQKX010000003.1"/>
</dbReference>
<proteinExistence type="inferred from homology"/>
<feature type="domain" description="Glycosyl hydrolases family 2 sugar binding" evidence="7">
    <location>
        <begin position="78"/>
        <end position="179"/>
    </location>
</feature>
<comment type="caution">
    <text evidence="8">The sequence shown here is derived from an EMBL/GenBank/DDBJ whole genome shotgun (WGS) entry which is preliminary data.</text>
</comment>
<accession>A0ABT5HRZ4</accession>
<evidence type="ECO:0000256" key="3">
    <source>
        <dbReference type="ARBA" id="ARBA00023295"/>
    </source>
</evidence>
<dbReference type="InterPro" id="IPR006102">
    <property type="entry name" value="Ig-like_GH2"/>
</dbReference>
<dbReference type="Gene3D" id="2.60.40.10">
    <property type="entry name" value="Immunoglobulins"/>
    <property type="match status" value="2"/>
</dbReference>
<feature type="signal peptide" evidence="4">
    <location>
        <begin position="1"/>
        <end position="23"/>
    </location>
</feature>
<dbReference type="SUPFAM" id="SSF51445">
    <property type="entry name" value="(Trans)glycosidases"/>
    <property type="match status" value="1"/>
</dbReference>
<keyword evidence="9" id="KW-1185">Reference proteome</keyword>